<dbReference type="OMA" id="TEDCVET"/>
<sequence length="511" mass="56219">MNCCSLLFFLVITVASSVSASAEALGFIQCFENATSSDSVVYTPRQANFSTILLSYIRNLQFATPDTPNPLVIVTTVTPSHVQATVLCAKSCSLQVRTRSGGHDYEGLSFVAPVPFVLLDMSNIRDISIDLETETAWVESGATLGELYYSIAQKSGVLAFPGGICNTVGVGGHFSGGGYGNLMRKYGLSIDQMVDASIVDASGRILDRAAMGEDLFWAIRGGGGASFGVILRYKVNLVRVPESVTVFKLTKTFEHNAMDIIDQWLHLAAQDTLDREIFIRVVFSATSTVFYGLFLGDSGTLVDILHDKFPLLNLSTEDCVETSWVKSTLFWYDFPLNSSTEVILDRAPGSGLYVKIKSDYVKNLLPRSGLAAISTKLIQLGVPLSMSFNPYGGRMAEIASSATAFPHRAGNLWKIQYYAEWDNAADSKKYYDAINELYQFMTPYVSDSPRDSFLNYRDLDIGANTGNETDFFSYGRKYYGANFERLIRTKTAADPANFFQNEQSIPTQSSM</sequence>
<evidence type="ECO:0000256" key="2">
    <source>
        <dbReference type="ARBA" id="ARBA00005466"/>
    </source>
</evidence>
<dbReference type="InterPro" id="IPR012951">
    <property type="entry name" value="BBE"/>
</dbReference>
<dbReference type="InterPro" id="IPR016166">
    <property type="entry name" value="FAD-bd_PCMH"/>
</dbReference>
<feature type="signal peptide" evidence="7">
    <location>
        <begin position="1"/>
        <end position="22"/>
    </location>
</feature>
<dbReference type="Pfam" id="PF01565">
    <property type="entry name" value="FAD_binding_4"/>
    <property type="match status" value="1"/>
</dbReference>
<evidence type="ECO:0000256" key="3">
    <source>
        <dbReference type="ARBA" id="ARBA00022630"/>
    </source>
</evidence>
<proteinExistence type="inferred from homology"/>
<evidence type="ECO:0000256" key="6">
    <source>
        <dbReference type="ARBA" id="ARBA00023180"/>
    </source>
</evidence>
<dbReference type="InterPro" id="IPR006094">
    <property type="entry name" value="Oxid_FAD_bind_N"/>
</dbReference>
<keyword evidence="10" id="KW-1185">Reference proteome</keyword>
<feature type="domain" description="FAD-binding PCMH-type" evidence="8">
    <location>
        <begin position="66"/>
        <end position="240"/>
    </location>
</feature>
<evidence type="ECO:0000256" key="1">
    <source>
        <dbReference type="ARBA" id="ARBA00001974"/>
    </source>
</evidence>
<dbReference type="AlphaFoldDB" id="A0A7N0REA3"/>
<evidence type="ECO:0000313" key="10">
    <source>
        <dbReference type="Proteomes" id="UP000594263"/>
    </source>
</evidence>
<dbReference type="Pfam" id="PF08031">
    <property type="entry name" value="BBE"/>
    <property type="match status" value="1"/>
</dbReference>
<keyword evidence="6" id="KW-0325">Glycoprotein</keyword>
<evidence type="ECO:0000256" key="7">
    <source>
        <dbReference type="SAM" id="SignalP"/>
    </source>
</evidence>
<name>A0A7N0REA3_KALFE</name>
<dbReference type="Gene3D" id="3.40.462.20">
    <property type="match status" value="1"/>
</dbReference>
<dbReference type="SUPFAM" id="SSF56176">
    <property type="entry name" value="FAD-binding/transporter-associated domain-like"/>
    <property type="match status" value="1"/>
</dbReference>
<keyword evidence="3" id="KW-0285">Flavoprotein</keyword>
<dbReference type="Proteomes" id="UP000594263">
    <property type="component" value="Unplaced"/>
</dbReference>
<keyword evidence="4 7" id="KW-0732">Signal</keyword>
<reference evidence="9" key="1">
    <citation type="submission" date="2021-01" db="UniProtKB">
        <authorList>
            <consortium name="EnsemblPlants"/>
        </authorList>
    </citation>
    <scope>IDENTIFICATION</scope>
</reference>
<dbReference type="Gene3D" id="3.30.465.10">
    <property type="match status" value="1"/>
</dbReference>
<keyword evidence="5" id="KW-0274">FAD</keyword>
<dbReference type="InterPro" id="IPR016167">
    <property type="entry name" value="FAD-bd_PCMH_sub1"/>
</dbReference>
<dbReference type="InterPro" id="IPR016169">
    <property type="entry name" value="FAD-bd_PCMH_sub2"/>
</dbReference>
<dbReference type="GO" id="GO:0071949">
    <property type="term" value="F:FAD binding"/>
    <property type="evidence" value="ECO:0007669"/>
    <property type="project" value="InterPro"/>
</dbReference>
<evidence type="ECO:0000256" key="4">
    <source>
        <dbReference type="ARBA" id="ARBA00022729"/>
    </source>
</evidence>
<dbReference type="PROSITE" id="PS51387">
    <property type="entry name" value="FAD_PCMH"/>
    <property type="match status" value="1"/>
</dbReference>
<evidence type="ECO:0000313" key="9">
    <source>
        <dbReference type="EnsemblPlants" id="Kaladp0010s0003.1.v1.1"/>
    </source>
</evidence>
<evidence type="ECO:0000259" key="8">
    <source>
        <dbReference type="PROSITE" id="PS51387"/>
    </source>
</evidence>
<dbReference type="InterPro" id="IPR036318">
    <property type="entry name" value="FAD-bd_PCMH-like_sf"/>
</dbReference>
<dbReference type="GO" id="GO:0016491">
    <property type="term" value="F:oxidoreductase activity"/>
    <property type="evidence" value="ECO:0007669"/>
    <property type="project" value="InterPro"/>
</dbReference>
<organism evidence="9 10">
    <name type="scientific">Kalanchoe fedtschenkoi</name>
    <name type="common">Lavender scallops</name>
    <name type="synonym">South American air plant</name>
    <dbReference type="NCBI Taxonomy" id="63787"/>
    <lineage>
        <taxon>Eukaryota</taxon>
        <taxon>Viridiplantae</taxon>
        <taxon>Streptophyta</taxon>
        <taxon>Embryophyta</taxon>
        <taxon>Tracheophyta</taxon>
        <taxon>Spermatophyta</taxon>
        <taxon>Magnoliopsida</taxon>
        <taxon>eudicotyledons</taxon>
        <taxon>Gunneridae</taxon>
        <taxon>Pentapetalae</taxon>
        <taxon>Saxifragales</taxon>
        <taxon>Crassulaceae</taxon>
        <taxon>Kalanchoe</taxon>
    </lineage>
</organism>
<dbReference type="Gene3D" id="3.30.43.10">
    <property type="entry name" value="Uridine Diphospho-n-acetylenolpyruvylglucosamine Reductase, domain 2"/>
    <property type="match status" value="1"/>
</dbReference>
<comment type="cofactor">
    <cofactor evidence="1">
        <name>FAD</name>
        <dbReference type="ChEBI" id="CHEBI:57692"/>
    </cofactor>
</comment>
<protein>
    <recommendedName>
        <fullName evidence="8">FAD-binding PCMH-type domain-containing protein</fullName>
    </recommendedName>
</protein>
<dbReference type="Gramene" id="Kaladp0010s0003.1.v1.1">
    <property type="protein sequence ID" value="Kaladp0010s0003.1.v1.1"/>
    <property type="gene ID" value="Kaladp0010s0003.v1.1"/>
</dbReference>
<accession>A0A7N0REA3</accession>
<feature type="chain" id="PRO_5029723425" description="FAD-binding PCMH-type domain-containing protein" evidence="7">
    <location>
        <begin position="23"/>
        <end position="511"/>
    </location>
</feature>
<dbReference type="EnsemblPlants" id="Kaladp0010s0003.1.v1.1">
    <property type="protein sequence ID" value="Kaladp0010s0003.1.v1.1"/>
    <property type="gene ID" value="Kaladp0010s0003.v1.1"/>
</dbReference>
<dbReference type="PANTHER" id="PTHR32448">
    <property type="entry name" value="OS08G0158400 PROTEIN"/>
    <property type="match status" value="1"/>
</dbReference>
<evidence type="ECO:0000256" key="5">
    <source>
        <dbReference type="ARBA" id="ARBA00022827"/>
    </source>
</evidence>
<comment type="similarity">
    <text evidence="2">Belongs to the oxygen-dependent FAD-linked oxidoreductase family.</text>
</comment>